<name>A0AAX1J442_9MYCO</name>
<dbReference type="GO" id="GO:0003677">
    <property type="term" value="F:DNA binding"/>
    <property type="evidence" value="ECO:0007669"/>
    <property type="project" value="InterPro"/>
</dbReference>
<reference evidence="2" key="2">
    <citation type="submission" date="2020-02" db="EMBL/GenBank/DDBJ databases">
        <authorList>
            <person name="Matsumoto Y."/>
            <person name="Kinjo T."/>
            <person name="Motooka D."/>
            <person name="Nabeya D."/>
            <person name="Jung N."/>
            <person name="Uechi K."/>
            <person name="Horii T."/>
            <person name="Iida T."/>
            <person name="Fujita J."/>
            <person name="Nakamura S."/>
        </authorList>
    </citation>
    <scope>NUCLEOTIDE SEQUENCE</scope>
    <source>
        <strain evidence="2">JCM 13573</strain>
    </source>
</reference>
<feature type="domain" description="Transposase IS116/IS110/IS902 C-terminal" evidence="1">
    <location>
        <begin position="78"/>
        <end position="161"/>
    </location>
</feature>
<accession>A0AAX1J442</accession>
<dbReference type="InterPro" id="IPR003346">
    <property type="entry name" value="Transposase_20"/>
</dbReference>
<reference evidence="3" key="3">
    <citation type="submission" date="2020-11" db="EMBL/GenBank/DDBJ databases">
        <title>Intraspecies plasmid and genomic variation of Mycobacterium kubicae revealed by the complete genome sequences of two clinical isolates.</title>
        <authorList>
            <person name="Hendrix J.R."/>
            <person name="Epperson L.E."/>
            <person name="Honda J.R."/>
            <person name="Strong M."/>
        </authorList>
    </citation>
    <scope>NUCLEOTIDE SEQUENCE</scope>
    <source>
        <strain evidence="3">JCM 13573</strain>
    </source>
</reference>
<gene>
    <name evidence="3" type="ORF">I2456_17070</name>
    <name evidence="2" type="ORF">MKUB_53530</name>
</gene>
<dbReference type="Proteomes" id="UP000663583">
    <property type="component" value="Chromosome"/>
</dbReference>
<dbReference type="EMBL" id="CP065047">
    <property type="protein sequence ID" value="QPI36243.1"/>
    <property type="molecule type" value="Genomic_DNA"/>
</dbReference>
<evidence type="ECO:0000313" key="3">
    <source>
        <dbReference type="EMBL" id="QPI36243.1"/>
    </source>
</evidence>
<dbReference type="RefSeq" id="WP_085074121.1">
    <property type="nucleotide sequence ID" value="NZ_BLKU01000005.1"/>
</dbReference>
<dbReference type="InterPro" id="IPR047650">
    <property type="entry name" value="Transpos_IS110"/>
</dbReference>
<dbReference type="KEGG" id="mku:I2456_17070"/>
<proteinExistence type="predicted"/>
<sequence length="228" mass="25720">MNRLLWRIHELDPSRAPKPASLGRAKTHRELRAWLTTQLGLVAELARDELADIIVLTDQIDALERRIALRVRANAPSLLTIFGCKELTAAKVVGETAGVVRFRNEAAFARYAGLAPTPRSSGGTRVALRTSRSGNRQLHTAIYRIALVQIRHNSPGQTYYRKRRDSHDPPKEALRRLQRRIVRTVFNRLRSDYANRPLGPPQIRSFPEVERLNAEWSSALADLGSPPL</sequence>
<dbReference type="AlphaFoldDB" id="A0AAX1J442"/>
<dbReference type="GO" id="GO:0006313">
    <property type="term" value="P:DNA transposition"/>
    <property type="evidence" value="ECO:0007669"/>
    <property type="project" value="InterPro"/>
</dbReference>
<evidence type="ECO:0000313" key="4">
    <source>
        <dbReference type="Proteomes" id="UP000465306"/>
    </source>
</evidence>
<protein>
    <submittedName>
        <fullName evidence="3">IS110 family transposase</fullName>
    </submittedName>
</protein>
<keyword evidence="4" id="KW-1185">Reference proteome</keyword>
<organism evidence="3 5">
    <name type="scientific">Mycobacterium kubicae</name>
    <dbReference type="NCBI Taxonomy" id="120959"/>
    <lineage>
        <taxon>Bacteria</taxon>
        <taxon>Bacillati</taxon>
        <taxon>Actinomycetota</taxon>
        <taxon>Actinomycetes</taxon>
        <taxon>Mycobacteriales</taxon>
        <taxon>Mycobacteriaceae</taxon>
        <taxon>Mycobacterium</taxon>
        <taxon>Mycobacterium simiae complex</taxon>
    </lineage>
</organism>
<evidence type="ECO:0000259" key="1">
    <source>
        <dbReference type="Pfam" id="PF02371"/>
    </source>
</evidence>
<dbReference type="PANTHER" id="PTHR33055:SF16">
    <property type="entry name" value="TRANSPOSASE FOR INSERTION SEQUENCE ELEMENT IS1547"/>
    <property type="match status" value="1"/>
</dbReference>
<dbReference type="PANTHER" id="PTHR33055">
    <property type="entry name" value="TRANSPOSASE FOR INSERTION SEQUENCE ELEMENT IS1111A"/>
    <property type="match status" value="1"/>
</dbReference>
<dbReference type="Proteomes" id="UP000465306">
    <property type="component" value="Unassembled WGS sequence"/>
</dbReference>
<dbReference type="Pfam" id="PF02371">
    <property type="entry name" value="Transposase_20"/>
    <property type="match status" value="1"/>
</dbReference>
<evidence type="ECO:0000313" key="5">
    <source>
        <dbReference type="Proteomes" id="UP000663583"/>
    </source>
</evidence>
<evidence type="ECO:0000313" key="2">
    <source>
        <dbReference type="EMBL" id="GFG67863.1"/>
    </source>
</evidence>
<dbReference type="GO" id="GO:0004803">
    <property type="term" value="F:transposase activity"/>
    <property type="evidence" value="ECO:0007669"/>
    <property type="project" value="InterPro"/>
</dbReference>
<reference evidence="2 4" key="1">
    <citation type="journal article" date="2019" name="Emerg. Microbes Infect.">
        <title>Comprehensive subspecies identification of 175 nontuberculous mycobacteria species based on 7547 genomic profiles.</title>
        <authorList>
            <person name="Matsumoto Y."/>
            <person name="Kinjo T."/>
            <person name="Motooka D."/>
            <person name="Nabeya D."/>
            <person name="Jung N."/>
            <person name="Uechi K."/>
            <person name="Horii T."/>
            <person name="Iida T."/>
            <person name="Fujita J."/>
            <person name="Nakamura S."/>
        </authorList>
    </citation>
    <scope>NUCLEOTIDE SEQUENCE [LARGE SCALE GENOMIC DNA]</scope>
    <source>
        <strain evidence="2 4">JCM 13573</strain>
    </source>
</reference>
<dbReference type="EMBL" id="BLKU01000005">
    <property type="protein sequence ID" value="GFG67863.1"/>
    <property type="molecule type" value="Genomic_DNA"/>
</dbReference>